<sequence>MNWLSAARRQKKKSRRRADTFSRAYETAALIFRAAVSLHLHKPMMNFPEILWLIAI</sequence>
<proteinExistence type="predicted"/>
<keyword evidence="1" id="KW-0472">Membrane</keyword>
<feature type="transmembrane region" description="Helical" evidence="1">
    <location>
        <begin position="21"/>
        <end position="40"/>
    </location>
</feature>
<name>A0A939CDJ7_9FIRM</name>
<evidence type="ECO:0000313" key="3">
    <source>
        <dbReference type="Proteomes" id="UP000737612"/>
    </source>
</evidence>
<reference evidence="2" key="1">
    <citation type="submission" date="2021-02" db="EMBL/GenBank/DDBJ databases">
        <title>Metagenome-assembled genomes from human diarrheal sample B26.</title>
        <authorList>
            <person name="Ateba T.P."/>
            <person name="Alayande K.A."/>
            <person name="Mwanza M."/>
        </authorList>
    </citation>
    <scope>NUCLEOTIDE SEQUENCE</scope>
    <source>
        <strain evidence="2">06WH</strain>
    </source>
</reference>
<gene>
    <name evidence="2" type="ORF">JTJ23_01795</name>
</gene>
<protein>
    <submittedName>
        <fullName evidence="2">Uncharacterized protein</fullName>
    </submittedName>
</protein>
<dbReference type="AlphaFoldDB" id="A0A939CDJ7"/>
<comment type="caution">
    <text evidence="2">The sequence shown here is derived from an EMBL/GenBank/DDBJ whole genome shotgun (WGS) entry which is preliminary data.</text>
</comment>
<dbReference type="Proteomes" id="UP000737612">
    <property type="component" value="Unassembled WGS sequence"/>
</dbReference>
<keyword evidence="1" id="KW-0812">Transmembrane</keyword>
<evidence type="ECO:0000256" key="1">
    <source>
        <dbReference type="SAM" id="Phobius"/>
    </source>
</evidence>
<organism evidence="2 3">
    <name type="scientific">Fusicatenibacter saccharivorans</name>
    <dbReference type="NCBI Taxonomy" id="1150298"/>
    <lineage>
        <taxon>Bacteria</taxon>
        <taxon>Bacillati</taxon>
        <taxon>Bacillota</taxon>
        <taxon>Clostridia</taxon>
        <taxon>Lachnospirales</taxon>
        <taxon>Lachnospiraceae</taxon>
        <taxon>Fusicatenibacter</taxon>
    </lineage>
</organism>
<accession>A0A939CDJ7</accession>
<evidence type="ECO:0000313" key="2">
    <source>
        <dbReference type="EMBL" id="MBN2952340.1"/>
    </source>
</evidence>
<keyword evidence="1" id="KW-1133">Transmembrane helix</keyword>
<dbReference type="EMBL" id="JAFHBD010000005">
    <property type="protein sequence ID" value="MBN2952340.1"/>
    <property type="molecule type" value="Genomic_DNA"/>
</dbReference>